<comment type="caution">
    <text evidence="11">The sequence shown here is derived from an EMBL/GenBank/DDBJ whole genome shotgun (WGS) entry which is preliminary data.</text>
</comment>
<feature type="domain" description="Rhodanese" evidence="10">
    <location>
        <begin position="62"/>
        <end position="170"/>
    </location>
</feature>
<dbReference type="PANTHER" id="PTHR10828:SF17">
    <property type="entry name" value="PROTEIN-TYROSINE-PHOSPHATASE"/>
    <property type="match status" value="1"/>
</dbReference>
<dbReference type="GO" id="GO:0010971">
    <property type="term" value="P:positive regulation of G2/M transition of mitotic cell cycle"/>
    <property type="evidence" value="ECO:0007669"/>
    <property type="project" value="TreeGrafter"/>
</dbReference>
<dbReference type="EC" id="3.1.3.48" evidence="2"/>
<comment type="similarity">
    <text evidence="1">Belongs to the MPI phosphatase family.</text>
</comment>
<evidence type="ECO:0000256" key="2">
    <source>
        <dbReference type="ARBA" id="ARBA00013064"/>
    </source>
</evidence>
<comment type="catalytic activity">
    <reaction evidence="8">
        <text>O-phospho-L-tyrosyl-[protein] + H2O = L-tyrosyl-[protein] + phosphate</text>
        <dbReference type="Rhea" id="RHEA:10684"/>
        <dbReference type="Rhea" id="RHEA-COMP:10136"/>
        <dbReference type="Rhea" id="RHEA-COMP:20101"/>
        <dbReference type="ChEBI" id="CHEBI:15377"/>
        <dbReference type="ChEBI" id="CHEBI:43474"/>
        <dbReference type="ChEBI" id="CHEBI:46858"/>
        <dbReference type="ChEBI" id="CHEBI:61978"/>
        <dbReference type="EC" id="3.1.3.48"/>
    </reaction>
</comment>
<dbReference type="Pfam" id="PF00581">
    <property type="entry name" value="Rhodanese"/>
    <property type="match status" value="1"/>
</dbReference>
<keyword evidence="12" id="KW-1185">Reference proteome</keyword>
<keyword evidence="7" id="KW-0131">Cell cycle</keyword>
<protein>
    <recommendedName>
        <fullName evidence="9">M-phase inducer phosphatase</fullName>
        <ecNumber evidence="2">3.1.3.48</ecNumber>
    </recommendedName>
</protein>
<dbReference type="GO" id="GO:0051301">
    <property type="term" value="P:cell division"/>
    <property type="evidence" value="ECO:0007669"/>
    <property type="project" value="UniProtKB-KW"/>
</dbReference>
<sequence length="240" mass="27274">MAHGAEVTADDALLVTGNRKPRGDGRLTAALPYFFPTRSTDGIPRISQQTFIRFLDGEFDDEVDEKMIIDCRFDYEYKGGHVQGAVGIDSATNVHSDSLVIDWLFSRPTSNHIVIILYCEFSFLRAPMTAASIRSRDRERNIYPRLTYPDIYVLEGGYSSFFHRHSDRCVPQAYIHMSDAAHSERGRLRIDQLRRGAQHRKQSGYHRTRSGITKSYSYPNTGGIKGKLLFDVTTDMKEGL</sequence>
<dbReference type="InterPro" id="IPR036873">
    <property type="entry name" value="Rhodanese-like_dom_sf"/>
</dbReference>
<evidence type="ECO:0000256" key="9">
    <source>
        <dbReference type="ARBA" id="ARBA00067190"/>
    </source>
</evidence>
<dbReference type="Gene3D" id="3.40.250.10">
    <property type="entry name" value="Rhodanese-like domain"/>
    <property type="match status" value="1"/>
</dbReference>
<evidence type="ECO:0000256" key="3">
    <source>
        <dbReference type="ARBA" id="ARBA00022618"/>
    </source>
</evidence>
<dbReference type="SUPFAM" id="SSF52821">
    <property type="entry name" value="Rhodanese/Cell cycle control phosphatase"/>
    <property type="match status" value="1"/>
</dbReference>
<accession>A0A8K0RLY9</accession>
<gene>
    <name evidence="11" type="ORF">BKA59DRAFT_428604</name>
</gene>
<dbReference type="OrthoDB" id="5010487at2759"/>
<organism evidence="11 12">
    <name type="scientific">Fusarium tricinctum</name>
    <dbReference type="NCBI Taxonomy" id="61284"/>
    <lineage>
        <taxon>Eukaryota</taxon>
        <taxon>Fungi</taxon>
        <taxon>Dikarya</taxon>
        <taxon>Ascomycota</taxon>
        <taxon>Pezizomycotina</taxon>
        <taxon>Sordariomycetes</taxon>
        <taxon>Hypocreomycetidae</taxon>
        <taxon>Hypocreales</taxon>
        <taxon>Nectriaceae</taxon>
        <taxon>Fusarium</taxon>
        <taxon>Fusarium tricinctum species complex</taxon>
    </lineage>
</organism>
<dbReference type="GO" id="GO:0005634">
    <property type="term" value="C:nucleus"/>
    <property type="evidence" value="ECO:0007669"/>
    <property type="project" value="TreeGrafter"/>
</dbReference>
<keyword evidence="3" id="KW-0132">Cell division</keyword>
<dbReference type="SMART" id="SM00450">
    <property type="entry name" value="RHOD"/>
    <property type="match status" value="1"/>
</dbReference>
<evidence type="ECO:0000256" key="5">
    <source>
        <dbReference type="ARBA" id="ARBA00022801"/>
    </source>
</evidence>
<evidence type="ECO:0000313" key="12">
    <source>
        <dbReference type="Proteomes" id="UP000813427"/>
    </source>
</evidence>
<dbReference type="PROSITE" id="PS50206">
    <property type="entry name" value="RHODANESE_3"/>
    <property type="match status" value="1"/>
</dbReference>
<evidence type="ECO:0000256" key="1">
    <source>
        <dbReference type="ARBA" id="ARBA00011065"/>
    </source>
</evidence>
<keyword evidence="4" id="KW-0498">Mitosis</keyword>
<reference evidence="11" key="1">
    <citation type="journal article" date="2021" name="Nat. Commun.">
        <title>Genetic determinants of endophytism in the Arabidopsis root mycobiome.</title>
        <authorList>
            <person name="Mesny F."/>
            <person name="Miyauchi S."/>
            <person name="Thiergart T."/>
            <person name="Pickel B."/>
            <person name="Atanasova L."/>
            <person name="Karlsson M."/>
            <person name="Huettel B."/>
            <person name="Barry K.W."/>
            <person name="Haridas S."/>
            <person name="Chen C."/>
            <person name="Bauer D."/>
            <person name="Andreopoulos W."/>
            <person name="Pangilinan J."/>
            <person name="LaButti K."/>
            <person name="Riley R."/>
            <person name="Lipzen A."/>
            <person name="Clum A."/>
            <person name="Drula E."/>
            <person name="Henrissat B."/>
            <person name="Kohler A."/>
            <person name="Grigoriev I.V."/>
            <person name="Martin F.M."/>
            <person name="Hacquard S."/>
        </authorList>
    </citation>
    <scope>NUCLEOTIDE SEQUENCE</scope>
    <source>
        <strain evidence="11">MPI-SDFR-AT-0068</strain>
    </source>
</reference>
<dbReference type="GO" id="GO:0004725">
    <property type="term" value="F:protein tyrosine phosphatase activity"/>
    <property type="evidence" value="ECO:0007669"/>
    <property type="project" value="UniProtKB-EC"/>
</dbReference>
<evidence type="ECO:0000259" key="10">
    <source>
        <dbReference type="PROSITE" id="PS50206"/>
    </source>
</evidence>
<dbReference type="PANTHER" id="PTHR10828">
    <property type="entry name" value="M-PHASE INDUCER PHOSPHATASE DUAL SPECIFICITY PHOSPHATASE CDC25"/>
    <property type="match status" value="1"/>
</dbReference>
<dbReference type="InterPro" id="IPR001763">
    <property type="entry name" value="Rhodanese-like_dom"/>
</dbReference>
<evidence type="ECO:0000256" key="6">
    <source>
        <dbReference type="ARBA" id="ARBA00022912"/>
    </source>
</evidence>
<dbReference type="AlphaFoldDB" id="A0A8K0RLY9"/>
<dbReference type="GO" id="GO:0005737">
    <property type="term" value="C:cytoplasm"/>
    <property type="evidence" value="ECO:0007669"/>
    <property type="project" value="TreeGrafter"/>
</dbReference>
<dbReference type="FunFam" id="3.40.250.10:FF:000021">
    <property type="entry name" value="M-phase inducer phosphatase cdc-25.2"/>
    <property type="match status" value="1"/>
</dbReference>
<dbReference type="Proteomes" id="UP000813427">
    <property type="component" value="Unassembled WGS sequence"/>
</dbReference>
<dbReference type="GO" id="GO:0110032">
    <property type="term" value="P:positive regulation of G2/MI transition of meiotic cell cycle"/>
    <property type="evidence" value="ECO:0007669"/>
    <property type="project" value="TreeGrafter"/>
</dbReference>
<dbReference type="PRINTS" id="PR00716">
    <property type="entry name" value="MPIPHPHTASE"/>
</dbReference>
<name>A0A8K0RLY9_9HYPO</name>
<evidence type="ECO:0000256" key="4">
    <source>
        <dbReference type="ARBA" id="ARBA00022776"/>
    </source>
</evidence>
<dbReference type="EMBL" id="JAGPXF010000009">
    <property type="protein sequence ID" value="KAH7231008.1"/>
    <property type="molecule type" value="Genomic_DNA"/>
</dbReference>
<proteinExistence type="inferred from homology"/>
<keyword evidence="6" id="KW-0904">Protein phosphatase</keyword>
<evidence type="ECO:0000313" key="11">
    <source>
        <dbReference type="EMBL" id="KAH7231008.1"/>
    </source>
</evidence>
<evidence type="ECO:0000256" key="7">
    <source>
        <dbReference type="ARBA" id="ARBA00023306"/>
    </source>
</evidence>
<dbReference type="GO" id="GO:0000086">
    <property type="term" value="P:G2/M transition of mitotic cell cycle"/>
    <property type="evidence" value="ECO:0007669"/>
    <property type="project" value="TreeGrafter"/>
</dbReference>
<dbReference type="InterPro" id="IPR000751">
    <property type="entry name" value="MPI_Phosphatase"/>
</dbReference>
<evidence type="ECO:0000256" key="8">
    <source>
        <dbReference type="ARBA" id="ARBA00051722"/>
    </source>
</evidence>
<keyword evidence="5" id="KW-0378">Hydrolase</keyword>